<proteinExistence type="inferred from homology"/>
<accession>A0A8S3X2Y0</accession>
<protein>
    <submittedName>
        <fullName evidence="3">(apollo) hypothetical protein</fullName>
    </submittedName>
</protein>
<comment type="similarity">
    <text evidence="1">Belongs to the CBP3 family.</text>
</comment>
<evidence type="ECO:0000256" key="1">
    <source>
        <dbReference type="ARBA" id="ARBA00006407"/>
    </source>
</evidence>
<dbReference type="InterPro" id="IPR021150">
    <property type="entry name" value="Ubiq_cyt_c_chap"/>
</dbReference>
<dbReference type="Pfam" id="PF03981">
    <property type="entry name" value="Ubiq_cyt_C_chap"/>
    <property type="match status" value="1"/>
</dbReference>
<reference evidence="3" key="1">
    <citation type="submission" date="2021-04" db="EMBL/GenBank/DDBJ databases">
        <authorList>
            <person name="Tunstrom K."/>
        </authorList>
    </citation>
    <scope>NUCLEOTIDE SEQUENCE</scope>
</reference>
<name>A0A8S3X2Y0_PARAO</name>
<dbReference type="GO" id="GO:0005739">
    <property type="term" value="C:mitochondrion"/>
    <property type="evidence" value="ECO:0007669"/>
    <property type="project" value="TreeGrafter"/>
</dbReference>
<evidence type="ECO:0000313" key="3">
    <source>
        <dbReference type="EMBL" id="CAG4993111.1"/>
    </source>
</evidence>
<dbReference type="PANTHER" id="PTHR12184:SF1">
    <property type="entry name" value="UBIQUINOL-CYTOCHROME-C REDUCTASE COMPLEX ASSEMBLY FACTOR 1"/>
    <property type="match status" value="1"/>
</dbReference>
<dbReference type="AlphaFoldDB" id="A0A8S3X2Y0"/>
<dbReference type="PANTHER" id="PTHR12184">
    <property type="entry name" value="UBIQUINOL-CYTOCHROME C REDUCTASE COMPLEX ASSEMBLY FACTOR 1 FAMILY MEMBER"/>
    <property type="match status" value="1"/>
</dbReference>
<keyword evidence="4" id="KW-1185">Reference proteome</keyword>
<dbReference type="Proteomes" id="UP000691718">
    <property type="component" value="Unassembled WGS sequence"/>
</dbReference>
<dbReference type="OrthoDB" id="4007at2759"/>
<dbReference type="InterPro" id="IPR007129">
    <property type="entry name" value="Ubiqinol_cyt_c_chaperone_CPB3"/>
</dbReference>
<comment type="caution">
    <text evidence="3">The sequence shown here is derived from an EMBL/GenBank/DDBJ whole genome shotgun (WGS) entry which is preliminary data.</text>
</comment>
<evidence type="ECO:0000259" key="2">
    <source>
        <dbReference type="Pfam" id="PF03981"/>
    </source>
</evidence>
<sequence>MYAIRFLPRISCYQRSFALFNYARQLHNESVRILNARTYSSVAVEDSYVKKFMNAVGWMDQSRTRLKLTGYFLYESVPDKVAYDEWFEKLQLPDTFASWFTITELHVWLLLVRYMAEDITSISTDKKKYVKGDGHFVRNCIIEALWADVANRIKLLEGANPAIARKQVSELSEQFQAALVAYDEGLSEDRVMASAVWRRFYALSDDVKAENVESIVHFIRHQLSELDKISSKDLKWKPNFTWLSINDH</sequence>
<organism evidence="3 4">
    <name type="scientific">Parnassius apollo</name>
    <name type="common">Apollo butterfly</name>
    <name type="synonym">Papilio apollo</name>
    <dbReference type="NCBI Taxonomy" id="110799"/>
    <lineage>
        <taxon>Eukaryota</taxon>
        <taxon>Metazoa</taxon>
        <taxon>Ecdysozoa</taxon>
        <taxon>Arthropoda</taxon>
        <taxon>Hexapoda</taxon>
        <taxon>Insecta</taxon>
        <taxon>Pterygota</taxon>
        <taxon>Neoptera</taxon>
        <taxon>Endopterygota</taxon>
        <taxon>Lepidoptera</taxon>
        <taxon>Glossata</taxon>
        <taxon>Ditrysia</taxon>
        <taxon>Papilionoidea</taxon>
        <taxon>Papilionidae</taxon>
        <taxon>Parnassiinae</taxon>
        <taxon>Parnassini</taxon>
        <taxon>Parnassius</taxon>
        <taxon>Parnassius</taxon>
    </lineage>
</organism>
<feature type="domain" description="Ubiquinol-cytochrome c chaperone" evidence="2">
    <location>
        <begin position="88"/>
        <end position="234"/>
    </location>
</feature>
<dbReference type="GO" id="GO:0034551">
    <property type="term" value="P:mitochondrial respiratory chain complex III assembly"/>
    <property type="evidence" value="ECO:0007669"/>
    <property type="project" value="TreeGrafter"/>
</dbReference>
<evidence type="ECO:0000313" key="4">
    <source>
        <dbReference type="Proteomes" id="UP000691718"/>
    </source>
</evidence>
<dbReference type="EMBL" id="CAJQZP010000885">
    <property type="protein sequence ID" value="CAG4993111.1"/>
    <property type="molecule type" value="Genomic_DNA"/>
</dbReference>
<gene>
    <name evidence="3" type="ORF">PAPOLLO_LOCUS12445</name>
</gene>